<evidence type="ECO:0000313" key="2">
    <source>
        <dbReference type="EMBL" id="AEH24125.1"/>
    </source>
</evidence>
<reference evidence="2 3" key="1">
    <citation type="journal article" date="2011" name="J. Bacteriol.">
        <title>Complete genome sequence of the obligate piezophilic hyperthermophilic archaeon Pyrococcus yayanosii CH1.</title>
        <authorList>
            <person name="Jun X."/>
            <person name="Lupeng L."/>
            <person name="Minjuan X."/>
            <person name="Oger P."/>
            <person name="Fengping W."/>
            <person name="Jebbar M."/>
            <person name="Xiang X."/>
        </authorList>
    </citation>
    <scope>NUCLEOTIDE SEQUENCE [LARGE SCALE GENOMIC DNA]</scope>
    <source>
        <strain evidence="3">CH1 / JCM 16557</strain>
    </source>
</reference>
<dbReference type="HOGENOM" id="CLU_152350_0_0_2"/>
<keyword evidence="1" id="KW-1133">Transmembrane helix</keyword>
<sequence>MNPSVQASTGPVPADLFLLALAFLLYYTFLKTSVEVFTYRRPSLRFLIPATILGTFITLYLDIFLGLIFLLIALLLWRLGFREAFVTALTAEFGFLVSFIVVVFFLTLFGTIAGIEGLELNVDWDELLHIFRGP</sequence>
<protein>
    <submittedName>
        <fullName evidence="2">Uncharacterized protein</fullName>
    </submittedName>
</protein>
<keyword evidence="1" id="KW-0472">Membrane</keyword>
<feature type="transmembrane region" description="Helical" evidence="1">
    <location>
        <begin position="12"/>
        <end position="30"/>
    </location>
</feature>
<dbReference type="KEGG" id="pya:PYCH_04350"/>
<feature type="transmembrane region" description="Helical" evidence="1">
    <location>
        <begin position="89"/>
        <end position="115"/>
    </location>
</feature>
<keyword evidence="1" id="KW-0812">Transmembrane</keyword>
<evidence type="ECO:0000313" key="3">
    <source>
        <dbReference type="Proteomes" id="UP000008386"/>
    </source>
</evidence>
<organism evidence="2 3">
    <name type="scientific">Pyrococcus yayanosii (strain CH1 / JCM 16557)</name>
    <dbReference type="NCBI Taxonomy" id="529709"/>
    <lineage>
        <taxon>Archaea</taxon>
        <taxon>Methanobacteriati</taxon>
        <taxon>Methanobacteriota</taxon>
        <taxon>Thermococci</taxon>
        <taxon>Thermococcales</taxon>
        <taxon>Thermococcaceae</taxon>
        <taxon>Pyrococcus</taxon>
    </lineage>
</organism>
<dbReference type="STRING" id="529709.PYCH_04350"/>
<name>F8AHC8_PYRYC</name>
<keyword evidence="3" id="KW-1185">Reference proteome</keyword>
<dbReference type="RefSeq" id="WP_013905182.1">
    <property type="nucleotide sequence ID" value="NC_015680.1"/>
</dbReference>
<feature type="transmembrane region" description="Helical" evidence="1">
    <location>
        <begin position="50"/>
        <end position="77"/>
    </location>
</feature>
<dbReference type="GeneID" id="10837011"/>
<dbReference type="EMBL" id="CP002779">
    <property type="protein sequence ID" value="AEH24125.1"/>
    <property type="molecule type" value="Genomic_DNA"/>
</dbReference>
<accession>F8AHC8</accession>
<dbReference type="eggNOG" id="arCOG05821">
    <property type="taxonomic scope" value="Archaea"/>
</dbReference>
<dbReference type="Proteomes" id="UP000008386">
    <property type="component" value="Chromosome"/>
</dbReference>
<evidence type="ECO:0000256" key="1">
    <source>
        <dbReference type="SAM" id="Phobius"/>
    </source>
</evidence>
<gene>
    <name evidence="2" type="ordered locus">PYCH_04350</name>
</gene>
<proteinExistence type="predicted"/>
<dbReference type="AlphaFoldDB" id="F8AHC8"/>